<feature type="domain" description="Phosphotyrosine protein phosphatase I" evidence="6">
    <location>
        <begin position="11"/>
        <end position="162"/>
    </location>
</feature>
<dbReference type="RefSeq" id="WP_006952759.1">
    <property type="nucleotide sequence ID" value="NZ_JH594522.1"/>
</dbReference>
<dbReference type="PANTHER" id="PTHR11717">
    <property type="entry name" value="LOW MOLECULAR WEIGHT PROTEIN TYROSINE PHOSPHATASE"/>
    <property type="match status" value="1"/>
</dbReference>
<evidence type="ECO:0000256" key="4">
    <source>
        <dbReference type="ARBA" id="ARBA00022912"/>
    </source>
</evidence>
<evidence type="ECO:0000313" key="7">
    <source>
        <dbReference type="EMBL" id="EHO69650.1"/>
    </source>
</evidence>
<comment type="caution">
    <text evidence="7">The sequence shown here is derived from an EMBL/GenBank/DDBJ whole genome shotgun (WGS) entry which is preliminary data.</text>
</comment>
<keyword evidence="4" id="KW-0904">Protein phosphatase</keyword>
<evidence type="ECO:0000256" key="3">
    <source>
        <dbReference type="ARBA" id="ARBA00022801"/>
    </source>
</evidence>
<keyword evidence="3" id="KW-0378">Hydrolase</keyword>
<dbReference type="InterPro" id="IPR050438">
    <property type="entry name" value="LMW_PTPase"/>
</dbReference>
<comment type="similarity">
    <text evidence="1">Belongs to the low molecular weight phosphotyrosine protein phosphatase family.</text>
</comment>
<feature type="active site" evidence="5">
    <location>
        <position position="23"/>
    </location>
</feature>
<dbReference type="PANTHER" id="PTHR11717:SF7">
    <property type="entry name" value="LOW MOLECULAR WEIGHT PHOSPHOTYROSINE PROTEIN PHOSPHATASE"/>
    <property type="match status" value="1"/>
</dbReference>
<dbReference type="STRING" id="883158.HMPREF9140_01340"/>
<dbReference type="EMBL" id="AGWK01000036">
    <property type="protein sequence ID" value="EHO69650.1"/>
    <property type="molecule type" value="Genomic_DNA"/>
</dbReference>
<dbReference type="HOGENOM" id="CLU_071415_2_2_10"/>
<feature type="active site" description="Proton donor" evidence="5">
    <location>
        <position position="136"/>
    </location>
</feature>
<dbReference type="PRINTS" id="PR00719">
    <property type="entry name" value="LMWPTPASE"/>
</dbReference>
<dbReference type="SMART" id="SM00226">
    <property type="entry name" value="LMWPc"/>
    <property type="match status" value="1"/>
</dbReference>
<dbReference type="Proteomes" id="UP000016023">
    <property type="component" value="Unassembled WGS sequence"/>
</dbReference>
<dbReference type="EC" id="3.1.3.48" evidence="2"/>
<feature type="active site" description="Nucleophile" evidence="5">
    <location>
        <position position="17"/>
    </location>
</feature>
<dbReference type="Gene3D" id="3.40.50.2300">
    <property type="match status" value="1"/>
</dbReference>
<evidence type="ECO:0000313" key="8">
    <source>
        <dbReference type="Proteomes" id="UP000016023"/>
    </source>
</evidence>
<dbReference type="PATRIC" id="fig|883158.3.peg.1343"/>
<sequence length="166" mass="19075">MTHQPDMEKKLRLLFICLGNICRSPAANAVMQKLVDETGKTNKYFIDSAGIGAWHIGQLPDKRMRQHAQLRGYNVNHIARQFNAAHDFDSFDYIIVMDEENYEDISTRARSEADMNKVLRMASFLKAYPNDSFIPDPYYSGAEGFEHVLDLLEDACAELLRKLEKQ</sequence>
<evidence type="ECO:0000259" key="6">
    <source>
        <dbReference type="SMART" id="SM00226"/>
    </source>
</evidence>
<reference evidence="7 8" key="1">
    <citation type="submission" date="2011-12" db="EMBL/GenBank/DDBJ databases">
        <title>The Genome Sequence of Prevotella micans F0438.</title>
        <authorList>
            <consortium name="The Broad Institute Genome Sequencing Platform"/>
            <person name="Earl A."/>
            <person name="Ward D."/>
            <person name="Feldgarden M."/>
            <person name="Gevers D."/>
            <person name="Izard J."/>
            <person name="Baranova O.V."/>
            <person name="Blanton J.M."/>
            <person name="Wade W.G."/>
            <person name="Dewhirst F.E."/>
            <person name="Young S.K."/>
            <person name="Zeng Q."/>
            <person name="Gargeya S."/>
            <person name="Fitzgerald M."/>
            <person name="Haas B."/>
            <person name="Abouelleil A."/>
            <person name="Alvarado L."/>
            <person name="Arachchi H.M."/>
            <person name="Berlin A."/>
            <person name="Chapman S.B."/>
            <person name="Gearin G."/>
            <person name="Goldberg J."/>
            <person name="Griggs A."/>
            <person name="Gujja S."/>
            <person name="Hansen M."/>
            <person name="Heiman D."/>
            <person name="Howarth C."/>
            <person name="Larimer J."/>
            <person name="Lui A."/>
            <person name="MacDonald P.J.P."/>
            <person name="McCowen C."/>
            <person name="Montmayeur A."/>
            <person name="Murphy C."/>
            <person name="Neiman D."/>
            <person name="Pearson M."/>
            <person name="Priest M."/>
            <person name="Roberts A."/>
            <person name="Saif S."/>
            <person name="Shea T."/>
            <person name="Sisk P."/>
            <person name="Stolte C."/>
            <person name="Sykes S."/>
            <person name="Wortman J."/>
            <person name="Nusbaum C."/>
            <person name="Birren B."/>
        </authorList>
    </citation>
    <scope>NUCLEOTIDE SEQUENCE [LARGE SCALE GENOMIC DNA]</scope>
    <source>
        <strain evidence="7 8">F0438</strain>
    </source>
</reference>
<gene>
    <name evidence="7" type="ORF">HMPREF9140_01340</name>
</gene>
<evidence type="ECO:0000256" key="5">
    <source>
        <dbReference type="PIRSR" id="PIRSR617867-1"/>
    </source>
</evidence>
<name>H1Q352_9BACT</name>
<evidence type="ECO:0000256" key="1">
    <source>
        <dbReference type="ARBA" id="ARBA00011063"/>
    </source>
</evidence>
<dbReference type="CDD" id="cd16343">
    <property type="entry name" value="LMWPTP"/>
    <property type="match status" value="1"/>
</dbReference>
<proteinExistence type="inferred from homology"/>
<dbReference type="InterPro" id="IPR036196">
    <property type="entry name" value="Ptyr_pPase_sf"/>
</dbReference>
<keyword evidence="8" id="KW-1185">Reference proteome</keyword>
<organism evidence="7 8">
    <name type="scientific">Prevotella micans F0438</name>
    <dbReference type="NCBI Taxonomy" id="883158"/>
    <lineage>
        <taxon>Bacteria</taxon>
        <taxon>Pseudomonadati</taxon>
        <taxon>Bacteroidota</taxon>
        <taxon>Bacteroidia</taxon>
        <taxon>Bacteroidales</taxon>
        <taxon>Prevotellaceae</taxon>
        <taxon>Prevotella</taxon>
    </lineage>
</organism>
<accession>H1Q352</accession>
<dbReference type="InterPro" id="IPR023485">
    <property type="entry name" value="Ptyr_pPase"/>
</dbReference>
<dbReference type="InterPro" id="IPR017867">
    <property type="entry name" value="Tyr_phospatase_low_mol_wt"/>
</dbReference>
<dbReference type="GO" id="GO:0004725">
    <property type="term" value="F:protein tyrosine phosphatase activity"/>
    <property type="evidence" value="ECO:0007669"/>
    <property type="project" value="UniProtKB-EC"/>
</dbReference>
<dbReference type="Pfam" id="PF01451">
    <property type="entry name" value="LMWPc"/>
    <property type="match status" value="1"/>
</dbReference>
<protein>
    <recommendedName>
        <fullName evidence="2">protein-tyrosine-phosphatase</fullName>
        <ecNumber evidence="2">3.1.3.48</ecNumber>
    </recommendedName>
</protein>
<dbReference type="eggNOG" id="COG0394">
    <property type="taxonomic scope" value="Bacteria"/>
</dbReference>
<dbReference type="SUPFAM" id="SSF52788">
    <property type="entry name" value="Phosphotyrosine protein phosphatases I"/>
    <property type="match status" value="1"/>
</dbReference>
<dbReference type="AlphaFoldDB" id="H1Q352"/>
<evidence type="ECO:0000256" key="2">
    <source>
        <dbReference type="ARBA" id="ARBA00013064"/>
    </source>
</evidence>